<keyword evidence="8 16" id="KW-0812">Transmembrane</keyword>
<gene>
    <name evidence="20" type="ORF">DXX94_09840</name>
</gene>
<keyword evidence="5" id="KW-1003">Cell membrane</keyword>
<dbReference type="Proteomes" id="UP000256899">
    <property type="component" value="Unassembled WGS sequence"/>
</dbReference>
<evidence type="ECO:0000256" key="14">
    <source>
        <dbReference type="ARBA" id="ARBA00023137"/>
    </source>
</evidence>
<dbReference type="InterPro" id="IPR025669">
    <property type="entry name" value="AAA_dom"/>
</dbReference>
<evidence type="ECO:0000256" key="16">
    <source>
        <dbReference type="SAM" id="Phobius"/>
    </source>
</evidence>
<comment type="caution">
    <text evidence="20">The sequence shown here is derived from an EMBL/GenBank/DDBJ whole genome shotgun (WGS) entry which is preliminary data.</text>
</comment>
<dbReference type="NCBIfam" id="TIGR01007">
    <property type="entry name" value="eps_fam"/>
    <property type="match status" value="1"/>
</dbReference>
<comment type="similarity">
    <text evidence="2">Belongs to the CpsD/CapB family.</text>
</comment>
<evidence type="ECO:0000256" key="8">
    <source>
        <dbReference type="ARBA" id="ARBA00022692"/>
    </source>
</evidence>
<evidence type="ECO:0000256" key="4">
    <source>
        <dbReference type="ARBA" id="ARBA00011903"/>
    </source>
</evidence>
<dbReference type="SUPFAM" id="SSF52540">
    <property type="entry name" value="P-loop containing nucleoside triphosphate hydrolases"/>
    <property type="match status" value="1"/>
</dbReference>
<feature type="domain" description="AAA" evidence="18">
    <location>
        <begin position="521"/>
        <end position="644"/>
    </location>
</feature>
<evidence type="ECO:0000259" key="18">
    <source>
        <dbReference type="Pfam" id="PF13614"/>
    </source>
</evidence>
<dbReference type="EMBL" id="QUOT01000001">
    <property type="protein sequence ID" value="REL30996.1"/>
    <property type="molecule type" value="Genomic_DNA"/>
</dbReference>
<keyword evidence="7" id="KW-0808">Transferase</keyword>
<evidence type="ECO:0000256" key="6">
    <source>
        <dbReference type="ARBA" id="ARBA00022519"/>
    </source>
</evidence>
<evidence type="ECO:0000256" key="9">
    <source>
        <dbReference type="ARBA" id="ARBA00022741"/>
    </source>
</evidence>
<keyword evidence="14" id="KW-0829">Tyrosine-protein kinase</keyword>
<keyword evidence="9" id="KW-0547">Nucleotide-binding</keyword>
<sequence length="720" mass="81956">MSNIDSTAQTYAFSDDDVSLKELLSPLWNRRWQILSLTLLITLIVAFYASILKPKYQSSAILQIGSSLAANTLSINEAFNSNNASDELIKTQYEILRSRKFAERVVSELNLMQHPEFRVSKFNEKLPFLKQDISKLPIPALPDVVDRFRTQLTISPIASTELVKITFKSYYPELSMQVANQVGQTYLEYQDEIHSSTKENTSQWLVDQLEELGKKLESSELALQNFIEAEGLVDVNGISGLVSDEIGALTAESIAAEKALDDLKVTHLFIEKHINEPEKLAGLKEINTNSTYLQLKSNEERVSRKLSELSRRYGPKHPKRIAVDTELTTLQLRIREQINTRVQSIEKDYLTTIEKVKATKQRLAKAKSDFLRLSRLKNQFSQLQREVETNKELYNSYLVRLKETDAMGNYTATFYVRFLDKAIIPKSPFSPRKSLFVAISFVLSFIAISIYIVMRELLVDTLNSRRKLESFNEAPVLAVLPRFKQRTNKGEDKYITDNRFVEAVRTLRTSLLFNSEKKPPKVIAVTSSVPNEGKSTVALHLARSYSEMEKVLLIEADMRHPTVAKNLNLDPFRPGLSNLLAKTHQINECIVRDKHAKLDILTSGISPANPLAFLSMKRFDMLIKVFGNFYDRIIIETPPVNAVSDAVIISRLVESVLYVVHGTKTKREQITSGLRMLNQVKAPIEGIVINQSESIDTSRYQNKYYNERANIIKLPVRKQA</sequence>
<comment type="subcellular location">
    <subcellularLocation>
        <location evidence="1">Cell inner membrane</location>
        <topology evidence="1">Multi-pass membrane protein</topology>
    </subcellularLocation>
</comment>
<comment type="catalytic activity">
    <reaction evidence="15">
        <text>L-tyrosyl-[protein] + ATP = O-phospho-L-tyrosyl-[protein] + ADP + H(+)</text>
        <dbReference type="Rhea" id="RHEA:10596"/>
        <dbReference type="Rhea" id="RHEA-COMP:10136"/>
        <dbReference type="Rhea" id="RHEA-COMP:20101"/>
        <dbReference type="ChEBI" id="CHEBI:15378"/>
        <dbReference type="ChEBI" id="CHEBI:30616"/>
        <dbReference type="ChEBI" id="CHEBI:46858"/>
        <dbReference type="ChEBI" id="CHEBI:61978"/>
        <dbReference type="ChEBI" id="CHEBI:456216"/>
        <dbReference type="EC" id="2.7.10.2"/>
    </reaction>
</comment>
<dbReference type="InterPro" id="IPR005702">
    <property type="entry name" value="Wzc-like_C"/>
</dbReference>
<evidence type="ECO:0000256" key="11">
    <source>
        <dbReference type="ARBA" id="ARBA00022840"/>
    </source>
</evidence>
<dbReference type="AlphaFoldDB" id="A0A3E0U225"/>
<evidence type="ECO:0000256" key="15">
    <source>
        <dbReference type="ARBA" id="ARBA00051245"/>
    </source>
</evidence>
<dbReference type="GO" id="GO:0005524">
    <property type="term" value="F:ATP binding"/>
    <property type="evidence" value="ECO:0007669"/>
    <property type="project" value="UniProtKB-KW"/>
</dbReference>
<evidence type="ECO:0000259" key="17">
    <source>
        <dbReference type="Pfam" id="PF02706"/>
    </source>
</evidence>
<evidence type="ECO:0000256" key="1">
    <source>
        <dbReference type="ARBA" id="ARBA00004429"/>
    </source>
</evidence>
<evidence type="ECO:0000256" key="3">
    <source>
        <dbReference type="ARBA" id="ARBA00008883"/>
    </source>
</evidence>
<dbReference type="Pfam" id="PF13807">
    <property type="entry name" value="GNVR"/>
    <property type="match status" value="1"/>
</dbReference>
<dbReference type="PANTHER" id="PTHR32309">
    <property type="entry name" value="TYROSINE-PROTEIN KINASE"/>
    <property type="match status" value="1"/>
</dbReference>
<dbReference type="InterPro" id="IPR027417">
    <property type="entry name" value="P-loop_NTPase"/>
</dbReference>
<dbReference type="InterPro" id="IPR050445">
    <property type="entry name" value="Bact_polysacc_biosynth/exp"/>
</dbReference>
<keyword evidence="11" id="KW-0067">ATP-binding</keyword>
<keyword evidence="13 16" id="KW-0472">Membrane</keyword>
<evidence type="ECO:0000256" key="5">
    <source>
        <dbReference type="ARBA" id="ARBA00022475"/>
    </source>
</evidence>
<feature type="transmembrane region" description="Helical" evidence="16">
    <location>
        <begin position="32"/>
        <end position="52"/>
    </location>
</feature>
<dbReference type="GO" id="GO:0005886">
    <property type="term" value="C:plasma membrane"/>
    <property type="evidence" value="ECO:0007669"/>
    <property type="project" value="UniProtKB-SubCell"/>
</dbReference>
<reference evidence="21" key="1">
    <citation type="submission" date="2018-08" db="EMBL/GenBank/DDBJ databases">
        <title>Thalassotalea euphylliae genome.</title>
        <authorList>
            <person name="Summers S."/>
            <person name="Rice S.A."/>
            <person name="Freckelton M.L."/>
            <person name="Nedved B.T."/>
            <person name="Hadfield M.G."/>
        </authorList>
    </citation>
    <scope>NUCLEOTIDE SEQUENCE [LARGE SCALE GENOMIC DNA]</scope>
    <source>
        <strain evidence="21">H3</strain>
    </source>
</reference>
<evidence type="ECO:0000256" key="12">
    <source>
        <dbReference type="ARBA" id="ARBA00022989"/>
    </source>
</evidence>
<organism evidence="20 21">
    <name type="scientific">Thalassotalea euphylliae</name>
    <dbReference type="NCBI Taxonomy" id="1655234"/>
    <lineage>
        <taxon>Bacteria</taxon>
        <taxon>Pseudomonadati</taxon>
        <taxon>Pseudomonadota</taxon>
        <taxon>Gammaproteobacteria</taxon>
        <taxon>Alteromonadales</taxon>
        <taxon>Colwelliaceae</taxon>
        <taxon>Thalassotalea</taxon>
    </lineage>
</organism>
<proteinExistence type="inferred from homology"/>
<evidence type="ECO:0000313" key="20">
    <source>
        <dbReference type="EMBL" id="REL30996.1"/>
    </source>
</evidence>
<dbReference type="EC" id="2.7.10.2" evidence="4"/>
<keyword evidence="21" id="KW-1185">Reference proteome</keyword>
<accession>A0A3E0U225</accession>
<dbReference type="Gene3D" id="3.40.50.300">
    <property type="entry name" value="P-loop containing nucleotide triphosphate hydrolases"/>
    <property type="match status" value="1"/>
</dbReference>
<evidence type="ECO:0000256" key="7">
    <source>
        <dbReference type="ARBA" id="ARBA00022679"/>
    </source>
</evidence>
<dbReference type="Pfam" id="PF13614">
    <property type="entry name" value="AAA_31"/>
    <property type="match status" value="1"/>
</dbReference>
<name>A0A3E0U225_9GAMM</name>
<keyword evidence="12 16" id="KW-1133">Transmembrane helix</keyword>
<feature type="transmembrane region" description="Helical" evidence="16">
    <location>
        <begin position="435"/>
        <end position="454"/>
    </location>
</feature>
<dbReference type="CDD" id="cd05387">
    <property type="entry name" value="BY-kinase"/>
    <property type="match status" value="1"/>
</dbReference>
<dbReference type="Pfam" id="PF02706">
    <property type="entry name" value="Wzz"/>
    <property type="match status" value="1"/>
</dbReference>
<feature type="domain" description="Tyrosine-protein kinase G-rich" evidence="19">
    <location>
        <begin position="382"/>
        <end position="456"/>
    </location>
</feature>
<comment type="similarity">
    <text evidence="3">Belongs to the etk/wzc family.</text>
</comment>
<evidence type="ECO:0000256" key="10">
    <source>
        <dbReference type="ARBA" id="ARBA00022777"/>
    </source>
</evidence>
<feature type="domain" description="Polysaccharide chain length determinant N-terminal" evidence="17">
    <location>
        <begin position="16"/>
        <end position="109"/>
    </location>
</feature>
<keyword evidence="10" id="KW-0418">Kinase</keyword>
<evidence type="ECO:0000313" key="21">
    <source>
        <dbReference type="Proteomes" id="UP000256899"/>
    </source>
</evidence>
<dbReference type="GO" id="GO:0004715">
    <property type="term" value="F:non-membrane spanning protein tyrosine kinase activity"/>
    <property type="evidence" value="ECO:0007669"/>
    <property type="project" value="UniProtKB-EC"/>
</dbReference>
<evidence type="ECO:0000259" key="19">
    <source>
        <dbReference type="Pfam" id="PF13807"/>
    </source>
</evidence>
<evidence type="ECO:0000256" key="2">
    <source>
        <dbReference type="ARBA" id="ARBA00007316"/>
    </source>
</evidence>
<dbReference type="RefSeq" id="WP_116015513.1">
    <property type="nucleotide sequence ID" value="NZ_QUOT01000001.1"/>
</dbReference>
<dbReference type="InterPro" id="IPR032807">
    <property type="entry name" value="GNVR"/>
</dbReference>
<evidence type="ECO:0000256" key="13">
    <source>
        <dbReference type="ARBA" id="ARBA00023136"/>
    </source>
</evidence>
<protein>
    <recommendedName>
        <fullName evidence="4">non-specific protein-tyrosine kinase</fullName>
        <ecNumber evidence="4">2.7.10.2</ecNumber>
    </recommendedName>
</protein>
<keyword evidence="6" id="KW-0997">Cell inner membrane</keyword>
<dbReference type="PANTHER" id="PTHR32309:SF13">
    <property type="entry name" value="FERRIC ENTEROBACTIN TRANSPORT PROTEIN FEPE"/>
    <property type="match status" value="1"/>
</dbReference>
<dbReference type="InterPro" id="IPR003856">
    <property type="entry name" value="LPS_length_determ_N"/>
</dbReference>